<feature type="compositionally biased region" description="Low complexity" evidence="1">
    <location>
        <begin position="99"/>
        <end position="111"/>
    </location>
</feature>
<evidence type="ECO:0000256" key="2">
    <source>
        <dbReference type="SAM" id="Phobius"/>
    </source>
</evidence>
<proteinExistence type="predicted"/>
<keyword evidence="2" id="KW-1133">Transmembrane helix</keyword>
<protein>
    <recommendedName>
        <fullName evidence="3">DUF1510 domain-containing protein</fullName>
    </recommendedName>
</protein>
<feature type="transmembrane region" description="Helical" evidence="2">
    <location>
        <begin position="25"/>
        <end position="45"/>
    </location>
</feature>
<sequence length="240" mass="26672">MADQNPKYSRTSRKKGSKASKVNRALNISIGVVVFLIAVVAIIFLTGDDDQNEVAIDKPEQSTQSDAAPIEPIVLDDEDEADKPEAEDAESEEVDEPEVQAPEENNEVVNEVVEEPEAPVVEAPKNEQPKPDKPKKEASPDSGKKVVVNPDWKPIGTKQTGEHVSKYDGQSDDWYEKKKAISYATGMSEDQLYFERIQNGGSPQKSEGIVRSKDNSKKFKVYLEWVDGQGWKPVKMDVLK</sequence>
<accession>A0ABM6JZA5</accession>
<dbReference type="RefSeq" id="WP_029054653.1">
    <property type="nucleotide sequence ID" value="NZ_CP015108.1"/>
</dbReference>
<gene>
    <name evidence="4" type="ORF">SporoS204_16190</name>
</gene>
<keyword evidence="5" id="KW-1185">Reference proteome</keyword>
<evidence type="ECO:0000313" key="5">
    <source>
        <dbReference type="Proteomes" id="UP000192486"/>
    </source>
</evidence>
<evidence type="ECO:0000313" key="4">
    <source>
        <dbReference type="EMBL" id="ARF15564.1"/>
    </source>
</evidence>
<dbReference type="Proteomes" id="UP000192486">
    <property type="component" value="Chromosome"/>
</dbReference>
<organism evidence="4 5">
    <name type="scientific">Sporosarcina ureae</name>
    <dbReference type="NCBI Taxonomy" id="1571"/>
    <lineage>
        <taxon>Bacteria</taxon>
        <taxon>Bacillati</taxon>
        <taxon>Bacillota</taxon>
        <taxon>Bacilli</taxon>
        <taxon>Bacillales</taxon>
        <taxon>Caryophanaceae</taxon>
        <taxon>Sporosarcina</taxon>
    </lineage>
</organism>
<keyword evidence="2" id="KW-0472">Membrane</keyword>
<dbReference type="Pfam" id="PF07423">
    <property type="entry name" value="DUF1510"/>
    <property type="match status" value="1"/>
</dbReference>
<dbReference type="InterPro" id="IPR009988">
    <property type="entry name" value="DUF1510"/>
</dbReference>
<evidence type="ECO:0000256" key="1">
    <source>
        <dbReference type="SAM" id="MobiDB-lite"/>
    </source>
</evidence>
<keyword evidence="2" id="KW-0812">Transmembrane</keyword>
<name>A0ABM6JZA5_SPOUR</name>
<feature type="domain" description="DUF1510" evidence="3">
    <location>
        <begin position="148"/>
        <end position="239"/>
    </location>
</feature>
<dbReference type="EMBL" id="CP015108">
    <property type="protein sequence ID" value="ARF15564.1"/>
    <property type="molecule type" value="Genomic_DNA"/>
</dbReference>
<evidence type="ECO:0000259" key="3">
    <source>
        <dbReference type="Pfam" id="PF07423"/>
    </source>
</evidence>
<reference evidence="4 5" key="1">
    <citation type="submission" date="2016-04" db="EMBL/GenBank/DDBJ databases">
        <title>Comparative Genomics and Epigenetics of Sporosarcina ureae.</title>
        <authorList>
            <person name="Oliver A.S."/>
            <person name="Cooper K.K."/>
        </authorList>
    </citation>
    <scope>NUCLEOTIDE SEQUENCE [LARGE SCALE GENOMIC DNA]</scope>
    <source>
        <strain evidence="4 5">S204</strain>
    </source>
</reference>
<feature type="compositionally biased region" description="Acidic residues" evidence="1">
    <location>
        <begin position="74"/>
        <end position="98"/>
    </location>
</feature>
<feature type="region of interest" description="Disordered" evidence="1">
    <location>
        <begin position="55"/>
        <end position="169"/>
    </location>
</feature>
<feature type="compositionally biased region" description="Basic and acidic residues" evidence="1">
    <location>
        <begin position="124"/>
        <end position="144"/>
    </location>
</feature>